<dbReference type="OrthoDB" id="5166631at2"/>
<keyword evidence="6" id="KW-0732">Signal</keyword>
<dbReference type="InterPro" id="IPR036737">
    <property type="entry name" value="OmpA-like_sf"/>
</dbReference>
<feature type="region of interest" description="Disordered" evidence="5">
    <location>
        <begin position="146"/>
        <end position="194"/>
    </location>
</feature>
<organism evidence="8 9">
    <name type="scientific">Allonocardiopsis opalescens</name>
    <dbReference type="NCBI Taxonomy" id="1144618"/>
    <lineage>
        <taxon>Bacteria</taxon>
        <taxon>Bacillati</taxon>
        <taxon>Actinomycetota</taxon>
        <taxon>Actinomycetes</taxon>
        <taxon>Streptosporangiales</taxon>
        <taxon>Allonocardiopsis</taxon>
    </lineage>
</organism>
<sequence>MTTRAGGAVLAALLLCAAAAPAAAADGSGVIGPEVPESVPEPNLAASITELSGAVSDLDLGVVEELSREEDEGGTTVLTISSDVLFAFDEAELTDAALRELDELAERLAGGTGTVAVVGHTDGLGDDSYNQELSERRAEAVGEALAERLGSGGPDISASGRGAEQPVAAETTAEGTDDPGGRAANRRVEISFEG</sequence>
<dbReference type="Gene3D" id="3.30.1330.60">
    <property type="entry name" value="OmpA-like domain"/>
    <property type="match status" value="1"/>
</dbReference>
<dbReference type="InterPro" id="IPR050330">
    <property type="entry name" value="Bact_OuterMem_StrucFunc"/>
</dbReference>
<name>A0A2T0Q4G8_9ACTN</name>
<dbReference type="AlphaFoldDB" id="A0A2T0Q4G8"/>
<feature type="signal peptide" evidence="6">
    <location>
        <begin position="1"/>
        <end position="24"/>
    </location>
</feature>
<dbReference type="RefSeq" id="WP_106246065.1">
    <property type="nucleotide sequence ID" value="NZ_PVZC01000004.1"/>
</dbReference>
<evidence type="ECO:0000256" key="3">
    <source>
        <dbReference type="ARBA" id="ARBA00023237"/>
    </source>
</evidence>
<dbReference type="GO" id="GO:0009279">
    <property type="term" value="C:cell outer membrane"/>
    <property type="evidence" value="ECO:0007669"/>
    <property type="project" value="UniProtKB-SubCell"/>
</dbReference>
<evidence type="ECO:0000256" key="2">
    <source>
        <dbReference type="ARBA" id="ARBA00023136"/>
    </source>
</evidence>
<feature type="chain" id="PRO_5015442412" evidence="6">
    <location>
        <begin position="25"/>
        <end position="194"/>
    </location>
</feature>
<evidence type="ECO:0000313" key="8">
    <source>
        <dbReference type="EMBL" id="PRX98692.1"/>
    </source>
</evidence>
<dbReference type="InterPro" id="IPR006665">
    <property type="entry name" value="OmpA-like"/>
</dbReference>
<feature type="domain" description="OmpA-like" evidence="7">
    <location>
        <begin position="73"/>
        <end position="194"/>
    </location>
</feature>
<dbReference type="PROSITE" id="PS51123">
    <property type="entry name" value="OMPA_2"/>
    <property type="match status" value="1"/>
</dbReference>
<evidence type="ECO:0000256" key="6">
    <source>
        <dbReference type="SAM" id="SignalP"/>
    </source>
</evidence>
<dbReference type="Pfam" id="PF00691">
    <property type="entry name" value="OmpA"/>
    <property type="match status" value="1"/>
</dbReference>
<keyword evidence="2 4" id="KW-0472">Membrane</keyword>
<dbReference type="PRINTS" id="PR01021">
    <property type="entry name" value="OMPADOMAIN"/>
</dbReference>
<dbReference type="EMBL" id="PVZC01000004">
    <property type="protein sequence ID" value="PRX98692.1"/>
    <property type="molecule type" value="Genomic_DNA"/>
</dbReference>
<evidence type="ECO:0000259" key="7">
    <source>
        <dbReference type="PROSITE" id="PS51123"/>
    </source>
</evidence>
<keyword evidence="9" id="KW-1185">Reference proteome</keyword>
<dbReference type="Proteomes" id="UP000237846">
    <property type="component" value="Unassembled WGS sequence"/>
</dbReference>
<evidence type="ECO:0000256" key="4">
    <source>
        <dbReference type="PROSITE-ProRule" id="PRU00473"/>
    </source>
</evidence>
<dbReference type="PANTHER" id="PTHR30329">
    <property type="entry name" value="STATOR ELEMENT OF FLAGELLAR MOTOR COMPLEX"/>
    <property type="match status" value="1"/>
</dbReference>
<keyword evidence="3" id="KW-0998">Cell outer membrane</keyword>
<dbReference type="CDD" id="cd07185">
    <property type="entry name" value="OmpA_C-like"/>
    <property type="match status" value="1"/>
</dbReference>
<reference evidence="8 9" key="1">
    <citation type="submission" date="2018-03" db="EMBL/GenBank/DDBJ databases">
        <title>Genomic Encyclopedia of Archaeal and Bacterial Type Strains, Phase II (KMG-II): from individual species to whole genera.</title>
        <authorList>
            <person name="Goeker M."/>
        </authorList>
    </citation>
    <scope>NUCLEOTIDE SEQUENCE [LARGE SCALE GENOMIC DNA]</scope>
    <source>
        <strain evidence="8 9">DSM 45601</strain>
    </source>
</reference>
<evidence type="ECO:0000256" key="5">
    <source>
        <dbReference type="SAM" id="MobiDB-lite"/>
    </source>
</evidence>
<evidence type="ECO:0000256" key="1">
    <source>
        <dbReference type="ARBA" id="ARBA00004442"/>
    </source>
</evidence>
<gene>
    <name evidence="8" type="ORF">CLV72_104271</name>
</gene>
<dbReference type="PANTHER" id="PTHR30329:SF21">
    <property type="entry name" value="LIPOPROTEIN YIAD-RELATED"/>
    <property type="match status" value="1"/>
</dbReference>
<proteinExistence type="predicted"/>
<comment type="subcellular location">
    <subcellularLocation>
        <location evidence="1">Cell outer membrane</location>
    </subcellularLocation>
</comment>
<accession>A0A2T0Q4G8</accession>
<comment type="caution">
    <text evidence="8">The sequence shown here is derived from an EMBL/GenBank/DDBJ whole genome shotgun (WGS) entry which is preliminary data.</text>
</comment>
<protein>
    <submittedName>
        <fullName evidence="8">Outer membrane protein OmpA-like peptidoglycan-associated protein</fullName>
    </submittedName>
</protein>
<dbReference type="SUPFAM" id="SSF103088">
    <property type="entry name" value="OmpA-like"/>
    <property type="match status" value="1"/>
</dbReference>
<dbReference type="InterPro" id="IPR006664">
    <property type="entry name" value="OMP_bac"/>
</dbReference>
<evidence type="ECO:0000313" key="9">
    <source>
        <dbReference type="Proteomes" id="UP000237846"/>
    </source>
</evidence>